<feature type="domain" description="RING-type" evidence="5">
    <location>
        <begin position="342"/>
        <end position="390"/>
    </location>
</feature>
<sequence>MQIGEVYPIPPELKNKYKELEQYQQMQYVGSKFGFALLLSMLDFFLANGDESRQKIELLLTPKNLYQGFSLIMVEKIQTCIIENKSLSQFYQKLLFIDPQSYRSNKFLFEFCQIYGEPLRKQLELRLTTLSNIFNLSFLIFGNLESRIEKSKPMILIYINQEKEYCLIKQFNEDIKPKIHETQISSKQQQKNQNVQMDIKFDQIQILDQIVKKIKIEQVKSNEEQIKESKQQPSKNILQQQNIGILNENLKFQDDQFISTFSNEKIIQSLQQLCSSCSNQLVYKSENFVNSCKHQYCTDCSINFARQPFFDRVKCTWFGCNEKINYENLIQYLKQQKIQFECSQCPIKFFKENFDLNQICAHNLCVNCLNELKQKQTNNKTFQYPCPVHKCEENLNLQSFFKFQSQNQNGQLENQSNTQFQLQEQLVNFKINQQENNDNYKIKLVKINGQPFQNQNQCSFCYTDFGLLNRKQILDCQIHQLGLCCFQNTQKCPLCTQNQ</sequence>
<dbReference type="PROSITE" id="PS00518">
    <property type="entry name" value="ZF_RING_1"/>
    <property type="match status" value="1"/>
</dbReference>
<reference evidence="6" key="1">
    <citation type="submission" date="2021-01" db="EMBL/GenBank/DDBJ databases">
        <authorList>
            <consortium name="Genoscope - CEA"/>
            <person name="William W."/>
        </authorList>
    </citation>
    <scope>NUCLEOTIDE SEQUENCE</scope>
</reference>
<evidence type="ECO:0000256" key="1">
    <source>
        <dbReference type="ARBA" id="ARBA00022723"/>
    </source>
</evidence>
<dbReference type="InterPro" id="IPR001841">
    <property type="entry name" value="Znf_RING"/>
</dbReference>
<evidence type="ECO:0000313" key="7">
    <source>
        <dbReference type="Proteomes" id="UP000688137"/>
    </source>
</evidence>
<dbReference type="Proteomes" id="UP000688137">
    <property type="component" value="Unassembled WGS sequence"/>
</dbReference>
<evidence type="ECO:0000313" key="6">
    <source>
        <dbReference type="EMBL" id="CAD8087068.1"/>
    </source>
</evidence>
<gene>
    <name evidence="6" type="ORF">PPRIM_AZ9-3.1.T0780008</name>
</gene>
<evidence type="ECO:0000256" key="3">
    <source>
        <dbReference type="ARBA" id="ARBA00022833"/>
    </source>
</evidence>
<comment type="caution">
    <text evidence="6">The sequence shown here is derived from an EMBL/GenBank/DDBJ whole genome shotgun (WGS) entry which is preliminary data.</text>
</comment>
<dbReference type="EMBL" id="CAJJDM010000081">
    <property type="protein sequence ID" value="CAD8087068.1"/>
    <property type="molecule type" value="Genomic_DNA"/>
</dbReference>
<dbReference type="PROSITE" id="PS50089">
    <property type="entry name" value="ZF_RING_2"/>
    <property type="match status" value="1"/>
</dbReference>
<dbReference type="AlphaFoldDB" id="A0A8S1N2A7"/>
<proteinExistence type="predicted"/>
<keyword evidence="1" id="KW-0479">Metal-binding</keyword>
<evidence type="ECO:0000256" key="4">
    <source>
        <dbReference type="PROSITE-ProRule" id="PRU00175"/>
    </source>
</evidence>
<protein>
    <recommendedName>
        <fullName evidence="5">RING-type domain-containing protein</fullName>
    </recommendedName>
</protein>
<keyword evidence="3" id="KW-0862">Zinc</keyword>
<dbReference type="GO" id="GO:0008270">
    <property type="term" value="F:zinc ion binding"/>
    <property type="evidence" value="ECO:0007669"/>
    <property type="project" value="UniProtKB-KW"/>
</dbReference>
<evidence type="ECO:0000259" key="5">
    <source>
        <dbReference type="PROSITE" id="PS50089"/>
    </source>
</evidence>
<name>A0A8S1N2A7_PARPR</name>
<organism evidence="6 7">
    <name type="scientific">Paramecium primaurelia</name>
    <dbReference type="NCBI Taxonomy" id="5886"/>
    <lineage>
        <taxon>Eukaryota</taxon>
        <taxon>Sar</taxon>
        <taxon>Alveolata</taxon>
        <taxon>Ciliophora</taxon>
        <taxon>Intramacronucleata</taxon>
        <taxon>Oligohymenophorea</taxon>
        <taxon>Peniculida</taxon>
        <taxon>Parameciidae</taxon>
        <taxon>Paramecium</taxon>
    </lineage>
</organism>
<dbReference type="InterPro" id="IPR017907">
    <property type="entry name" value="Znf_RING_CS"/>
</dbReference>
<evidence type="ECO:0000256" key="2">
    <source>
        <dbReference type="ARBA" id="ARBA00022771"/>
    </source>
</evidence>
<keyword evidence="2 4" id="KW-0863">Zinc-finger</keyword>
<keyword evidence="7" id="KW-1185">Reference proteome</keyword>
<accession>A0A8S1N2A7</accession>